<dbReference type="AlphaFoldDB" id="A0A392QJ61"/>
<evidence type="ECO:0000313" key="2">
    <source>
        <dbReference type="Proteomes" id="UP000265520"/>
    </source>
</evidence>
<reference evidence="1 2" key="1">
    <citation type="journal article" date="2018" name="Front. Plant Sci.">
        <title>Red Clover (Trifolium pratense) and Zigzag Clover (T. medium) - A Picture of Genomic Similarities and Differences.</title>
        <authorList>
            <person name="Dluhosova J."/>
            <person name="Istvanek J."/>
            <person name="Nedelnik J."/>
            <person name="Repkova J."/>
        </authorList>
    </citation>
    <scope>NUCLEOTIDE SEQUENCE [LARGE SCALE GENOMIC DNA]</scope>
    <source>
        <strain evidence="2">cv. 10/8</strain>
        <tissue evidence="1">Leaf</tissue>
    </source>
</reference>
<dbReference type="EMBL" id="LXQA010138747">
    <property type="protein sequence ID" value="MCI23947.1"/>
    <property type="molecule type" value="Genomic_DNA"/>
</dbReference>
<dbReference type="Proteomes" id="UP000265520">
    <property type="component" value="Unassembled WGS sequence"/>
</dbReference>
<accession>A0A392QJ61</accession>
<protein>
    <submittedName>
        <fullName evidence="1">Uncharacterized protein</fullName>
    </submittedName>
</protein>
<proteinExistence type="predicted"/>
<name>A0A392QJ61_9FABA</name>
<comment type="caution">
    <text evidence="1">The sequence shown here is derived from an EMBL/GenBank/DDBJ whole genome shotgun (WGS) entry which is preliminary data.</text>
</comment>
<evidence type="ECO:0000313" key="1">
    <source>
        <dbReference type="EMBL" id="MCI23947.1"/>
    </source>
</evidence>
<organism evidence="1 2">
    <name type="scientific">Trifolium medium</name>
    <dbReference type="NCBI Taxonomy" id="97028"/>
    <lineage>
        <taxon>Eukaryota</taxon>
        <taxon>Viridiplantae</taxon>
        <taxon>Streptophyta</taxon>
        <taxon>Embryophyta</taxon>
        <taxon>Tracheophyta</taxon>
        <taxon>Spermatophyta</taxon>
        <taxon>Magnoliopsida</taxon>
        <taxon>eudicotyledons</taxon>
        <taxon>Gunneridae</taxon>
        <taxon>Pentapetalae</taxon>
        <taxon>rosids</taxon>
        <taxon>fabids</taxon>
        <taxon>Fabales</taxon>
        <taxon>Fabaceae</taxon>
        <taxon>Papilionoideae</taxon>
        <taxon>50 kb inversion clade</taxon>
        <taxon>NPAAA clade</taxon>
        <taxon>Hologalegina</taxon>
        <taxon>IRL clade</taxon>
        <taxon>Trifolieae</taxon>
        <taxon>Trifolium</taxon>
    </lineage>
</organism>
<feature type="non-terminal residue" evidence="1">
    <location>
        <position position="48"/>
    </location>
</feature>
<sequence length="48" mass="5426">MVKERRDDSVVIGAELGREDHGSIPATAIGRRLKPLDARTDPRTRLNW</sequence>
<keyword evidence="2" id="KW-1185">Reference proteome</keyword>